<proteinExistence type="predicted"/>
<dbReference type="EMBL" id="DUZY01000005">
    <property type="protein sequence ID" value="DAD39463.1"/>
    <property type="molecule type" value="Genomic_DNA"/>
</dbReference>
<comment type="subcellular location">
    <subcellularLocation>
        <location evidence="1">Membrane</location>
        <topology evidence="1">Single-pass type I membrane protein</topology>
    </subcellularLocation>
</comment>
<keyword evidence="7" id="KW-1185">Reference proteome</keyword>
<evidence type="ECO:0000256" key="2">
    <source>
        <dbReference type="ARBA" id="ARBA00022679"/>
    </source>
</evidence>
<comment type="caution">
    <text evidence="6">The sequence shown here is derived from an EMBL/GenBank/DDBJ whole genome shotgun (WGS) entry which is preliminary data.</text>
</comment>
<reference evidence="6 7" key="1">
    <citation type="journal article" date="2020" name="Mol. Biol. Evol.">
        <title>Distinct Expression and Methylation Patterns for Genes with Different Fates following a Single Whole-Genome Duplication in Flowering Plants.</title>
        <authorList>
            <person name="Shi T."/>
            <person name="Rahmani R.S."/>
            <person name="Gugger P.F."/>
            <person name="Wang M."/>
            <person name="Li H."/>
            <person name="Zhang Y."/>
            <person name="Li Z."/>
            <person name="Wang Q."/>
            <person name="Van de Peer Y."/>
            <person name="Marchal K."/>
            <person name="Chen J."/>
        </authorList>
    </citation>
    <scope>NUCLEOTIDE SEQUENCE [LARGE SCALE GENOMIC DNA]</scope>
    <source>
        <tissue evidence="6">Leaf</tissue>
    </source>
</reference>
<keyword evidence="3" id="KW-1015">Disulfide bond</keyword>
<evidence type="ECO:0000256" key="4">
    <source>
        <dbReference type="ARBA" id="ARBA00023180"/>
    </source>
</evidence>
<dbReference type="GO" id="GO:0016020">
    <property type="term" value="C:membrane"/>
    <property type="evidence" value="ECO:0007669"/>
    <property type="project" value="UniProtKB-SubCell"/>
</dbReference>
<name>A0A822Z4I8_NELNU</name>
<evidence type="ECO:0000256" key="1">
    <source>
        <dbReference type="ARBA" id="ARBA00004479"/>
    </source>
</evidence>
<protein>
    <recommendedName>
        <fullName evidence="5">Wall-associated receptor kinase domain-containing protein</fullName>
    </recommendedName>
</protein>
<dbReference type="PANTHER" id="PTHR33491">
    <property type="entry name" value="OSJNBA0016N04.9 PROTEIN"/>
    <property type="match status" value="1"/>
</dbReference>
<organism evidence="6 7">
    <name type="scientific">Nelumbo nucifera</name>
    <name type="common">Sacred lotus</name>
    <dbReference type="NCBI Taxonomy" id="4432"/>
    <lineage>
        <taxon>Eukaryota</taxon>
        <taxon>Viridiplantae</taxon>
        <taxon>Streptophyta</taxon>
        <taxon>Embryophyta</taxon>
        <taxon>Tracheophyta</taxon>
        <taxon>Spermatophyta</taxon>
        <taxon>Magnoliopsida</taxon>
        <taxon>Proteales</taxon>
        <taxon>Nelumbonaceae</taxon>
        <taxon>Nelumbo</taxon>
    </lineage>
</organism>
<evidence type="ECO:0000256" key="3">
    <source>
        <dbReference type="ARBA" id="ARBA00023157"/>
    </source>
</evidence>
<feature type="domain" description="Wall-associated receptor kinase" evidence="5">
    <location>
        <begin position="123"/>
        <end position="182"/>
    </location>
</feature>
<gene>
    <name evidence="6" type="ORF">HUJ06_013786</name>
</gene>
<dbReference type="GO" id="GO:0004674">
    <property type="term" value="F:protein serine/threonine kinase activity"/>
    <property type="evidence" value="ECO:0007669"/>
    <property type="project" value="InterPro"/>
</dbReference>
<evidence type="ECO:0000313" key="7">
    <source>
        <dbReference type="Proteomes" id="UP000607653"/>
    </source>
</evidence>
<sequence>MGINADGNSPVEIARYQAGLFCNKATNPPQLTMYNTHTGDMLVLNISLEGQLTLSMLAAVNCYTKENQGSSWIILPNAYRYSNDRNKFTVFGCNTLGVMSDYYSRKFHFGCLSFCPPDTEVTNISCDGMGCCQTVIPKALDSFNLTLDSYSHDSSIAYTRNISQCSIAFMSDQEWFVSNRSNLWNLRNEVD</sequence>
<accession>A0A822Z4I8</accession>
<evidence type="ECO:0000259" key="5">
    <source>
        <dbReference type="Pfam" id="PF08488"/>
    </source>
</evidence>
<dbReference type="InterPro" id="IPR013695">
    <property type="entry name" value="WAK"/>
</dbReference>
<keyword evidence="4" id="KW-0325">Glycoprotein</keyword>
<dbReference type="Proteomes" id="UP000607653">
    <property type="component" value="Unassembled WGS sequence"/>
</dbReference>
<evidence type="ECO:0000313" key="6">
    <source>
        <dbReference type="EMBL" id="DAD39463.1"/>
    </source>
</evidence>
<dbReference type="Pfam" id="PF08488">
    <property type="entry name" value="WAK"/>
    <property type="match status" value="1"/>
</dbReference>
<keyword evidence="2" id="KW-0808">Transferase</keyword>
<dbReference type="AlphaFoldDB" id="A0A822Z4I8"/>